<accession>A0AAD4GF25</accession>
<evidence type="ECO:0000313" key="3">
    <source>
        <dbReference type="Proteomes" id="UP001194468"/>
    </source>
</evidence>
<reference evidence="2" key="1">
    <citation type="submission" date="2019-10" db="EMBL/GenBank/DDBJ databases">
        <authorList>
            <consortium name="DOE Joint Genome Institute"/>
            <person name="Kuo A."/>
            <person name="Miyauchi S."/>
            <person name="Kiss E."/>
            <person name="Drula E."/>
            <person name="Kohler A."/>
            <person name="Sanchez-Garcia M."/>
            <person name="Andreopoulos B."/>
            <person name="Barry K.W."/>
            <person name="Bonito G."/>
            <person name="Buee M."/>
            <person name="Carver A."/>
            <person name="Chen C."/>
            <person name="Cichocki N."/>
            <person name="Clum A."/>
            <person name="Culley D."/>
            <person name="Crous P.W."/>
            <person name="Fauchery L."/>
            <person name="Girlanda M."/>
            <person name="Hayes R."/>
            <person name="Keri Z."/>
            <person name="LaButti K."/>
            <person name="Lipzen A."/>
            <person name="Lombard V."/>
            <person name="Magnuson J."/>
            <person name="Maillard F."/>
            <person name="Morin E."/>
            <person name="Murat C."/>
            <person name="Nolan M."/>
            <person name="Ohm R."/>
            <person name="Pangilinan J."/>
            <person name="Pereira M."/>
            <person name="Perotto S."/>
            <person name="Peter M."/>
            <person name="Riley R."/>
            <person name="Sitrit Y."/>
            <person name="Stielow B."/>
            <person name="Szollosi G."/>
            <person name="Zifcakova L."/>
            <person name="Stursova M."/>
            <person name="Spatafora J.W."/>
            <person name="Tedersoo L."/>
            <person name="Vaario L.-M."/>
            <person name="Yamada A."/>
            <person name="Yan M."/>
            <person name="Wang P."/>
            <person name="Xu J."/>
            <person name="Bruns T."/>
            <person name="Baldrian P."/>
            <person name="Vilgalys R."/>
            <person name="Henrissat B."/>
            <person name="Grigoriev I.V."/>
            <person name="Hibbett D."/>
            <person name="Nagy L.G."/>
            <person name="Martin F.M."/>
        </authorList>
    </citation>
    <scope>NUCLEOTIDE SEQUENCE</scope>
    <source>
        <strain evidence="2">BED1</strain>
    </source>
</reference>
<gene>
    <name evidence="2" type="ORF">L210DRAFT_2115992</name>
</gene>
<organism evidence="2 3">
    <name type="scientific">Boletus edulis BED1</name>
    <dbReference type="NCBI Taxonomy" id="1328754"/>
    <lineage>
        <taxon>Eukaryota</taxon>
        <taxon>Fungi</taxon>
        <taxon>Dikarya</taxon>
        <taxon>Basidiomycota</taxon>
        <taxon>Agaricomycotina</taxon>
        <taxon>Agaricomycetes</taxon>
        <taxon>Agaricomycetidae</taxon>
        <taxon>Boletales</taxon>
        <taxon>Boletineae</taxon>
        <taxon>Boletaceae</taxon>
        <taxon>Boletoideae</taxon>
        <taxon>Boletus</taxon>
    </lineage>
</organism>
<feature type="transmembrane region" description="Helical" evidence="1">
    <location>
        <begin position="73"/>
        <end position="94"/>
    </location>
</feature>
<keyword evidence="3" id="KW-1185">Reference proteome</keyword>
<proteinExistence type="predicted"/>
<dbReference type="EMBL" id="WHUW01000011">
    <property type="protein sequence ID" value="KAF8440821.1"/>
    <property type="molecule type" value="Genomic_DNA"/>
</dbReference>
<evidence type="ECO:0000313" key="2">
    <source>
        <dbReference type="EMBL" id="KAF8440821.1"/>
    </source>
</evidence>
<feature type="transmembrane region" description="Helical" evidence="1">
    <location>
        <begin position="15"/>
        <end position="35"/>
    </location>
</feature>
<feature type="transmembrane region" description="Helical" evidence="1">
    <location>
        <begin position="140"/>
        <end position="165"/>
    </location>
</feature>
<sequence>MRFGLIPTREFVDPFTLYLAFPVTVLGILAIFQIIPWRHFPSSFWHAAVLQFAGFFIARDALVGSALPPYNLLLAFALCNAIWLALADVIYGLYRSTSVHLINTVIFAQSCLVHSLLFLLRPSHGISYPHLDYYTTALQALPLIEAVKSILATLIIHQYGAASLVQRKSVFRVSRLSDCYSGIWHFYPLWATHGRTAA</sequence>
<feature type="transmembrane region" description="Helical" evidence="1">
    <location>
        <begin position="47"/>
        <end position="67"/>
    </location>
</feature>
<keyword evidence="1" id="KW-1133">Transmembrane helix</keyword>
<name>A0AAD4GF25_BOLED</name>
<dbReference type="Proteomes" id="UP001194468">
    <property type="component" value="Unassembled WGS sequence"/>
</dbReference>
<dbReference type="AlphaFoldDB" id="A0AAD4GF25"/>
<reference evidence="2" key="2">
    <citation type="journal article" date="2020" name="Nat. Commun.">
        <title>Large-scale genome sequencing of mycorrhizal fungi provides insights into the early evolution of symbiotic traits.</title>
        <authorList>
            <person name="Miyauchi S."/>
            <person name="Kiss E."/>
            <person name="Kuo A."/>
            <person name="Drula E."/>
            <person name="Kohler A."/>
            <person name="Sanchez-Garcia M."/>
            <person name="Morin E."/>
            <person name="Andreopoulos B."/>
            <person name="Barry K.W."/>
            <person name="Bonito G."/>
            <person name="Buee M."/>
            <person name="Carver A."/>
            <person name="Chen C."/>
            <person name="Cichocki N."/>
            <person name="Clum A."/>
            <person name="Culley D."/>
            <person name="Crous P.W."/>
            <person name="Fauchery L."/>
            <person name="Girlanda M."/>
            <person name="Hayes R.D."/>
            <person name="Keri Z."/>
            <person name="LaButti K."/>
            <person name="Lipzen A."/>
            <person name="Lombard V."/>
            <person name="Magnuson J."/>
            <person name="Maillard F."/>
            <person name="Murat C."/>
            <person name="Nolan M."/>
            <person name="Ohm R.A."/>
            <person name="Pangilinan J."/>
            <person name="Pereira M.F."/>
            <person name="Perotto S."/>
            <person name="Peter M."/>
            <person name="Pfister S."/>
            <person name="Riley R."/>
            <person name="Sitrit Y."/>
            <person name="Stielow J.B."/>
            <person name="Szollosi G."/>
            <person name="Zifcakova L."/>
            <person name="Stursova M."/>
            <person name="Spatafora J.W."/>
            <person name="Tedersoo L."/>
            <person name="Vaario L.M."/>
            <person name="Yamada A."/>
            <person name="Yan M."/>
            <person name="Wang P."/>
            <person name="Xu J."/>
            <person name="Bruns T."/>
            <person name="Baldrian P."/>
            <person name="Vilgalys R."/>
            <person name="Dunand C."/>
            <person name="Henrissat B."/>
            <person name="Grigoriev I.V."/>
            <person name="Hibbett D."/>
            <person name="Nagy L.G."/>
            <person name="Martin F.M."/>
        </authorList>
    </citation>
    <scope>NUCLEOTIDE SEQUENCE</scope>
    <source>
        <strain evidence="2">BED1</strain>
    </source>
</reference>
<evidence type="ECO:0000256" key="1">
    <source>
        <dbReference type="SAM" id="Phobius"/>
    </source>
</evidence>
<comment type="caution">
    <text evidence="2">The sequence shown here is derived from an EMBL/GenBank/DDBJ whole genome shotgun (WGS) entry which is preliminary data.</text>
</comment>
<keyword evidence="1" id="KW-0812">Transmembrane</keyword>
<protein>
    <submittedName>
        <fullName evidence="2">Uncharacterized protein</fullName>
    </submittedName>
</protein>
<keyword evidence="1" id="KW-0472">Membrane</keyword>
<feature type="transmembrane region" description="Helical" evidence="1">
    <location>
        <begin position="101"/>
        <end position="120"/>
    </location>
</feature>